<feature type="chain" id="PRO_5023063679" description="C-C motif chemokine" evidence="9">
    <location>
        <begin position="26"/>
        <end position="98"/>
    </location>
</feature>
<dbReference type="InterPro" id="IPR000827">
    <property type="entry name" value="Chemokine_CC_CS"/>
</dbReference>
<dbReference type="EMBL" id="SOYY01000007">
    <property type="protein sequence ID" value="KAA0718692.1"/>
    <property type="molecule type" value="Genomic_DNA"/>
</dbReference>
<dbReference type="PROSITE" id="PS00472">
    <property type="entry name" value="SMALL_CYTOKINES_CC"/>
    <property type="match status" value="1"/>
</dbReference>
<name>A0A5A9PAA4_9TELE</name>
<keyword evidence="3 9" id="KW-0145">Chemotaxis</keyword>
<keyword evidence="6 9" id="KW-0732">Signal</keyword>
<evidence type="ECO:0000313" key="12">
    <source>
        <dbReference type="Proteomes" id="UP000324632"/>
    </source>
</evidence>
<dbReference type="InterPro" id="IPR039809">
    <property type="entry name" value="Chemokine_b/g/d"/>
</dbReference>
<dbReference type="AlphaFoldDB" id="A0A5A9PAA4"/>
<evidence type="ECO:0000259" key="10">
    <source>
        <dbReference type="SMART" id="SM00199"/>
    </source>
</evidence>
<evidence type="ECO:0000256" key="5">
    <source>
        <dbReference type="ARBA" id="ARBA00022525"/>
    </source>
</evidence>
<evidence type="ECO:0000256" key="8">
    <source>
        <dbReference type="ARBA" id="ARBA00023198"/>
    </source>
</evidence>
<gene>
    <name evidence="11" type="ORF">E1301_Tti014612</name>
</gene>
<dbReference type="Gene3D" id="2.40.50.40">
    <property type="match status" value="1"/>
</dbReference>
<evidence type="ECO:0000256" key="6">
    <source>
        <dbReference type="ARBA" id="ARBA00022729"/>
    </source>
</evidence>
<sequence>MSRISVATVILLVLALSAFCTDASALSCCRKYTQTRIHMSLIRGFSIQSNKEHCHLDAVIFHIYGGRNICTDPSKPWVTENIRKLREKVEAIKRKRRN</sequence>
<proteinExistence type="inferred from homology"/>
<evidence type="ECO:0000256" key="7">
    <source>
        <dbReference type="ARBA" id="ARBA00023157"/>
    </source>
</evidence>
<dbReference type="OrthoDB" id="8870994at2759"/>
<accession>A0A5A9PAA4</accession>
<evidence type="ECO:0000313" key="11">
    <source>
        <dbReference type="EMBL" id="KAA0718692.1"/>
    </source>
</evidence>
<evidence type="ECO:0000256" key="2">
    <source>
        <dbReference type="ARBA" id="ARBA00010868"/>
    </source>
</evidence>
<dbReference type="GO" id="GO:0006954">
    <property type="term" value="P:inflammatory response"/>
    <property type="evidence" value="ECO:0007669"/>
    <property type="project" value="UniProtKB-KW"/>
</dbReference>
<evidence type="ECO:0000256" key="4">
    <source>
        <dbReference type="ARBA" id="ARBA00022514"/>
    </source>
</evidence>
<comment type="similarity">
    <text evidence="2 9">Belongs to the intercrine beta (chemokine CC) family.</text>
</comment>
<protein>
    <recommendedName>
        <fullName evidence="9">C-C motif chemokine</fullName>
    </recommendedName>
</protein>
<dbReference type="InterPro" id="IPR036048">
    <property type="entry name" value="Interleukin_8-like_sf"/>
</dbReference>
<dbReference type="GO" id="GO:0008009">
    <property type="term" value="F:chemokine activity"/>
    <property type="evidence" value="ECO:0007669"/>
    <property type="project" value="InterPro"/>
</dbReference>
<keyword evidence="7" id="KW-1015">Disulfide bond</keyword>
<feature type="signal peptide" evidence="9">
    <location>
        <begin position="1"/>
        <end position="25"/>
    </location>
</feature>
<dbReference type="GO" id="GO:0006955">
    <property type="term" value="P:immune response"/>
    <property type="evidence" value="ECO:0007669"/>
    <property type="project" value="InterPro"/>
</dbReference>
<feature type="domain" description="Chemokine interleukin-8-like" evidence="10">
    <location>
        <begin position="25"/>
        <end position="85"/>
    </location>
</feature>
<keyword evidence="8" id="KW-0395">Inflammatory response</keyword>
<dbReference type="PANTHER" id="PTHR12015:SF190">
    <property type="entry name" value="C-C MOTIF CHEMOKINE"/>
    <property type="match status" value="1"/>
</dbReference>
<evidence type="ECO:0000256" key="9">
    <source>
        <dbReference type="RuleBase" id="RU361150"/>
    </source>
</evidence>
<dbReference type="Proteomes" id="UP000324632">
    <property type="component" value="Chromosome 7"/>
</dbReference>
<evidence type="ECO:0000256" key="3">
    <source>
        <dbReference type="ARBA" id="ARBA00022500"/>
    </source>
</evidence>
<comment type="caution">
    <text evidence="11">The sequence shown here is derived from an EMBL/GenBank/DDBJ whole genome shotgun (WGS) entry which is preliminary data.</text>
</comment>
<dbReference type="SUPFAM" id="SSF54117">
    <property type="entry name" value="Interleukin 8-like chemokines"/>
    <property type="match status" value="1"/>
</dbReference>
<dbReference type="Pfam" id="PF00048">
    <property type="entry name" value="IL8"/>
    <property type="match status" value="1"/>
</dbReference>
<keyword evidence="5 9" id="KW-0964">Secreted</keyword>
<keyword evidence="12" id="KW-1185">Reference proteome</keyword>
<dbReference type="InterPro" id="IPR001811">
    <property type="entry name" value="Chemokine_IL8-like_dom"/>
</dbReference>
<keyword evidence="4 9" id="KW-0202">Cytokine</keyword>
<organism evidence="11 12">
    <name type="scientific">Triplophysa tibetana</name>
    <dbReference type="NCBI Taxonomy" id="1572043"/>
    <lineage>
        <taxon>Eukaryota</taxon>
        <taxon>Metazoa</taxon>
        <taxon>Chordata</taxon>
        <taxon>Craniata</taxon>
        <taxon>Vertebrata</taxon>
        <taxon>Euteleostomi</taxon>
        <taxon>Actinopterygii</taxon>
        <taxon>Neopterygii</taxon>
        <taxon>Teleostei</taxon>
        <taxon>Ostariophysi</taxon>
        <taxon>Cypriniformes</taxon>
        <taxon>Nemacheilidae</taxon>
        <taxon>Triplophysa</taxon>
    </lineage>
</organism>
<dbReference type="PANTHER" id="PTHR12015">
    <property type="entry name" value="SMALL INDUCIBLE CYTOKINE A"/>
    <property type="match status" value="1"/>
</dbReference>
<dbReference type="PRINTS" id="PR00436">
    <property type="entry name" value="INTERLEUKIN8"/>
</dbReference>
<evidence type="ECO:0000256" key="1">
    <source>
        <dbReference type="ARBA" id="ARBA00004613"/>
    </source>
</evidence>
<reference evidence="11 12" key="1">
    <citation type="journal article" date="2019" name="Mol. Ecol. Resour.">
        <title>Chromosome-level genome assembly of Triplophysa tibetana, a fish adapted to the harsh high-altitude environment of the Tibetan Plateau.</title>
        <authorList>
            <person name="Yang X."/>
            <person name="Liu H."/>
            <person name="Ma Z."/>
            <person name="Zou Y."/>
            <person name="Zou M."/>
            <person name="Mao Y."/>
            <person name="Li X."/>
            <person name="Wang H."/>
            <person name="Chen T."/>
            <person name="Wang W."/>
            <person name="Yang R."/>
        </authorList>
    </citation>
    <scope>NUCLEOTIDE SEQUENCE [LARGE SCALE GENOMIC DNA]</scope>
    <source>
        <strain evidence="11">TTIB1903HZAU</strain>
        <tissue evidence="11">Muscle</tissue>
    </source>
</reference>
<dbReference type="FunFam" id="2.40.50.40:FF:000012">
    <property type="entry name" value="C-C motif chemokine"/>
    <property type="match status" value="1"/>
</dbReference>
<comment type="subcellular location">
    <subcellularLocation>
        <location evidence="1 9">Secreted</location>
    </subcellularLocation>
</comment>
<dbReference type="GO" id="GO:0005615">
    <property type="term" value="C:extracellular space"/>
    <property type="evidence" value="ECO:0007669"/>
    <property type="project" value="UniProtKB-KW"/>
</dbReference>
<dbReference type="SMART" id="SM00199">
    <property type="entry name" value="SCY"/>
    <property type="match status" value="1"/>
</dbReference>